<feature type="transmembrane region" description="Helical" evidence="1">
    <location>
        <begin position="58"/>
        <end position="78"/>
    </location>
</feature>
<dbReference type="HOGENOM" id="CLU_139601_0_0_7"/>
<dbReference type="eggNOG" id="ENOG5030WH6">
    <property type="taxonomic scope" value="Bacteria"/>
</dbReference>
<evidence type="ECO:0000313" key="2">
    <source>
        <dbReference type="EMBL" id="EHJ47991.1"/>
    </source>
</evidence>
<feature type="transmembrane region" description="Helical" evidence="1">
    <location>
        <begin position="21"/>
        <end position="43"/>
    </location>
</feature>
<sequence>MFHCRPSDRPRSRAYLLTVHIVFGLFFAASLALVFGGAVMLLWNRLLPDLFGFAPLTYWQGVGLLLLARILTGGLGHGKSGHSHARPRPEKQPWQEYDTWWKEVGEKSFRRHTQGPGNESGEKDL</sequence>
<organism evidence="2 3">
    <name type="scientific">Solidesulfovibrio carbinoliphilus subsp. oakridgensis</name>
    <dbReference type="NCBI Taxonomy" id="694327"/>
    <lineage>
        <taxon>Bacteria</taxon>
        <taxon>Pseudomonadati</taxon>
        <taxon>Thermodesulfobacteriota</taxon>
        <taxon>Desulfovibrionia</taxon>
        <taxon>Desulfovibrionales</taxon>
        <taxon>Desulfovibrionaceae</taxon>
        <taxon>Solidesulfovibrio</taxon>
    </lineage>
</organism>
<accession>G7Q6Q6</accession>
<keyword evidence="1" id="KW-0812">Transmembrane</keyword>
<dbReference type="Proteomes" id="UP000004662">
    <property type="component" value="Chromosome"/>
</dbReference>
<dbReference type="STRING" id="694327.DFW101_1985"/>
<protein>
    <submittedName>
        <fullName evidence="2">Uncharacterized protein</fullName>
    </submittedName>
</protein>
<name>G7Q6Q6_9BACT</name>
<gene>
    <name evidence="2" type="ORF">DFW101_1985</name>
</gene>
<evidence type="ECO:0000256" key="1">
    <source>
        <dbReference type="SAM" id="Phobius"/>
    </source>
</evidence>
<dbReference type="EMBL" id="CM001368">
    <property type="protein sequence ID" value="EHJ47991.1"/>
    <property type="molecule type" value="Genomic_DNA"/>
</dbReference>
<dbReference type="OrthoDB" id="123053at2"/>
<dbReference type="AlphaFoldDB" id="G7Q6Q6"/>
<reference evidence="3" key="1">
    <citation type="journal article" date="2015" name="Genome Announc.">
        <title>High-Quality Draft Genome Sequence of Desulfovibrio carbinoliphilus FW-101-2B, an Organic Acid-Oxidizing Sulfate-Reducing Bacterium Isolated from Uranium(VI)-Contaminated Groundwater.</title>
        <authorList>
            <person name="Ramsay B.D."/>
            <person name="Hwang C."/>
            <person name="Woo H.L."/>
            <person name="Carroll S.L."/>
            <person name="Lucas S."/>
            <person name="Han J."/>
            <person name="Lapidus A.L."/>
            <person name="Cheng J.F."/>
            <person name="Goodwin L.A."/>
            <person name="Pitluck S."/>
            <person name="Peters L."/>
            <person name="Chertkov O."/>
            <person name="Held B."/>
            <person name="Detter J.C."/>
            <person name="Han C.S."/>
            <person name="Tapia R."/>
            <person name="Land M.L."/>
            <person name="Hauser L.J."/>
            <person name="Kyrpides N.C."/>
            <person name="Ivanova N.N."/>
            <person name="Mikhailova N."/>
            <person name="Pagani I."/>
            <person name="Woyke T."/>
            <person name="Arkin A.P."/>
            <person name="Dehal P."/>
            <person name="Chivian D."/>
            <person name="Criddle C.S."/>
            <person name="Wu W."/>
            <person name="Chakraborty R."/>
            <person name="Hazen T.C."/>
            <person name="Fields M.W."/>
        </authorList>
    </citation>
    <scope>NUCLEOTIDE SEQUENCE [LARGE SCALE GENOMIC DNA]</scope>
    <source>
        <strain evidence="3">FW-101-2B</strain>
    </source>
</reference>
<proteinExistence type="predicted"/>
<keyword evidence="1" id="KW-1133">Transmembrane helix</keyword>
<evidence type="ECO:0000313" key="3">
    <source>
        <dbReference type="Proteomes" id="UP000004662"/>
    </source>
</evidence>
<keyword evidence="1" id="KW-0472">Membrane</keyword>
<dbReference type="RefSeq" id="WP_009181376.1">
    <property type="nucleotide sequence ID" value="NZ_CM001368.1"/>
</dbReference>
<keyword evidence="3" id="KW-1185">Reference proteome</keyword>